<evidence type="ECO:0000256" key="1">
    <source>
        <dbReference type="SAM" id="Phobius"/>
    </source>
</evidence>
<reference evidence="2 3" key="1">
    <citation type="submission" date="2020-01" db="EMBL/GenBank/DDBJ databases">
        <authorList>
            <person name="Kim M.K."/>
        </authorList>
    </citation>
    <scope>NUCLEOTIDE SEQUENCE [LARGE SCALE GENOMIC DNA]</scope>
    <source>
        <strain evidence="2 3">172606-1</strain>
    </source>
</reference>
<sequence>MLAYIFLQQALAATPSSSSGGNDLVIILGCLLVLIGMVYLLKFVLEKCGIARRRNLISSSHLQIPENKNP</sequence>
<dbReference type="AlphaFoldDB" id="A0A6C0GKW6"/>
<evidence type="ECO:0000313" key="2">
    <source>
        <dbReference type="EMBL" id="QHT68587.1"/>
    </source>
</evidence>
<feature type="transmembrane region" description="Helical" evidence="1">
    <location>
        <begin position="22"/>
        <end position="45"/>
    </location>
</feature>
<dbReference type="Proteomes" id="UP000480178">
    <property type="component" value="Chromosome"/>
</dbReference>
<name>A0A6C0GKW6_9BACT</name>
<dbReference type="RefSeq" id="WP_162444598.1">
    <property type="nucleotide sequence ID" value="NZ_CP048222.1"/>
</dbReference>
<dbReference type="KEGG" id="rhoz:GXP67_19020"/>
<accession>A0A6C0GKW6</accession>
<dbReference type="EMBL" id="CP048222">
    <property type="protein sequence ID" value="QHT68587.1"/>
    <property type="molecule type" value="Genomic_DNA"/>
</dbReference>
<proteinExistence type="predicted"/>
<organism evidence="2 3">
    <name type="scientific">Rhodocytophaga rosea</name>
    <dbReference type="NCBI Taxonomy" id="2704465"/>
    <lineage>
        <taxon>Bacteria</taxon>
        <taxon>Pseudomonadati</taxon>
        <taxon>Bacteroidota</taxon>
        <taxon>Cytophagia</taxon>
        <taxon>Cytophagales</taxon>
        <taxon>Rhodocytophagaceae</taxon>
        <taxon>Rhodocytophaga</taxon>
    </lineage>
</organism>
<protein>
    <submittedName>
        <fullName evidence="2">Uncharacterized protein</fullName>
    </submittedName>
</protein>
<keyword evidence="1" id="KW-1133">Transmembrane helix</keyword>
<evidence type="ECO:0000313" key="3">
    <source>
        <dbReference type="Proteomes" id="UP000480178"/>
    </source>
</evidence>
<keyword evidence="3" id="KW-1185">Reference proteome</keyword>
<keyword evidence="1" id="KW-0812">Transmembrane</keyword>
<gene>
    <name evidence="2" type="ORF">GXP67_19020</name>
</gene>
<keyword evidence="1" id="KW-0472">Membrane</keyword>